<evidence type="ECO:0000313" key="3">
    <source>
        <dbReference type="Proteomes" id="UP000028464"/>
    </source>
</evidence>
<protein>
    <recommendedName>
        <fullName evidence="4">DUF2523 domain-containing protein</fullName>
    </recommendedName>
</protein>
<keyword evidence="1" id="KW-1133">Transmembrane helix</keyword>
<feature type="transmembrane region" description="Helical" evidence="1">
    <location>
        <begin position="70"/>
        <end position="90"/>
    </location>
</feature>
<keyword evidence="1" id="KW-0812">Transmembrane</keyword>
<evidence type="ECO:0000256" key="1">
    <source>
        <dbReference type="SAM" id="Phobius"/>
    </source>
</evidence>
<organism evidence="2 3">
    <name type="scientific">Xanthomonas phage XacF1</name>
    <dbReference type="NCBI Taxonomy" id="1463607"/>
    <lineage>
        <taxon>Viruses</taxon>
        <taxon>Monodnaviria</taxon>
        <taxon>Loebvirae</taxon>
        <taxon>Hofneiviricota</taxon>
        <taxon>Faserviricetes</taxon>
        <taxon>Tubulavirales</taxon>
        <taxon>Inoviridae</taxon>
        <taxon>Coriovirus</taxon>
        <taxon>Coriovirus Cf1c</taxon>
    </lineage>
</organism>
<dbReference type="GeneID" id="80510889"/>
<keyword evidence="1" id="KW-0472">Membrane</keyword>
<sequence length="105" mass="11559">MFDWARDFANNFFENAADAVHKLVKLKAAIWLGRLLSALGLGFAAQHFIYNPIIEYAQNAWSSVPAGIAAWVHALGIDAGVSIILSAYGIRGAERIFIQRRNQAT</sequence>
<dbReference type="EMBL" id="AB910602">
    <property type="protein sequence ID" value="BAP16712.1"/>
    <property type="molecule type" value="Genomic_DNA"/>
</dbReference>
<dbReference type="KEGG" id="vg:80510889"/>
<dbReference type="InterPro" id="IPR019670">
    <property type="entry name" value="DUF2523"/>
</dbReference>
<proteinExistence type="predicted"/>
<accession>A0A077JCZ2</accession>
<evidence type="ECO:0008006" key="4">
    <source>
        <dbReference type="Google" id="ProtNLM"/>
    </source>
</evidence>
<feature type="transmembrane region" description="Helical" evidence="1">
    <location>
        <begin position="31"/>
        <end position="50"/>
    </location>
</feature>
<name>A0A077JCZ2_9VIRU</name>
<dbReference type="RefSeq" id="YP_010774581.1">
    <property type="nucleotide sequence ID" value="NC_074762.1"/>
</dbReference>
<reference evidence="2 3" key="1">
    <citation type="submission" date="2014-02" db="EMBL/GenBank/DDBJ databases">
        <title>A novel filamentous phage causes loss of Virulance to Xanthomonas axonopodis Pv citri the caustive agent of citrus canker disease.</title>
        <authorList>
            <person name="Ahmad A.A."/>
            <person name="Askora A."/>
            <person name="Kawasaki T."/>
            <person name="Fujie M."/>
            <person name="Yamada T."/>
        </authorList>
    </citation>
    <scope>NUCLEOTIDE SEQUENCE [LARGE SCALE GENOMIC DNA]</scope>
</reference>
<dbReference type="Proteomes" id="UP000028464">
    <property type="component" value="Segment"/>
</dbReference>
<evidence type="ECO:0000313" key="2">
    <source>
        <dbReference type="EMBL" id="BAP16712.1"/>
    </source>
</evidence>
<dbReference type="Pfam" id="PF10734">
    <property type="entry name" value="DUF2523"/>
    <property type="match status" value="1"/>
</dbReference>